<accession>A0RTT9</accession>
<dbReference type="AlphaFoldDB" id="A0RTT9"/>
<dbReference type="EnsemblBacteria" id="ABK76756">
    <property type="protein sequence ID" value="ABK76756"/>
    <property type="gene ID" value="CENSYa_0111"/>
</dbReference>
<gene>
    <name evidence="1" type="ordered locus">CENSYa_0111</name>
</gene>
<dbReference type="EMBL" id="DP000238">
    <property type="protein sequence ID" value="ABK76756.1"/>
    <property type="molecule type" value="Genomic_DNA"/>
</dbReference>
<dbReference type="STRING" id="414004.CENSYa_0111"/>
<dbReference type="KEGG" id="csy:CENSYa_0111"/>
<name>A0RTT9_CENSY</name>
<organism evidence="1 2">
    <name type="scientific">Cenarchaeum symbiosum (strain A)</name>
    <dbReference type="NCBI Taxonomy" id="414004"/>
    <lineage>
        <taxon>Archaea</taxon>
        <taxon>Nitrososphaerota</taxon>
        <taxon>Candidatus Cenarchaeales</taxon>
        <taxon>Candidatus Cenarchaeaceae</taxon>
        <taxon>Candidatus Cenarchaeum</taxon>
    </lineage>
</organism>
<keyword evidence="2" id="KW-1185">Reference proteome</keyword>
<protein>
    <submittedName>
        <fullName evidence="1">Uncharacterized protein</fullName>
    </submittedName>
</protein>
<dbReference type="PATRIC" id="fig|414004.10.peg.101"/>
<evidence type="ECO:0000313" key="1">
    <source>
        <dbReference type="EMBL" id="ABK76756.1"/>
    </source>
</evidence>
<proteinExistence type="predicted"/>
<sequence length="111" mass="12867">MVKQISLDSWQVQHLVRLLRRGSADVNRTGTPILLYRQTLEEEEDCYEETICTLVVDHVIEQRVTSGGPVPPTFNEQLVYTIDEYPARLIRISRDRLQEIIALLESRFGQP</sequence>
<dbReference type="HOGENOM" id="CLU_2177768_0_0_2"/>
<reference evidence="1 2" key="1">
    <citation type="journal article" date="2006" name="Proc. Natl. Acad. Sci. U.S.A.">
        <title>Genomic analysis of the uncultivated marine crenarchaeote Cenarchaeum symbiosum.</title>
        <authorList>
            <person name="Hallam S.J."/>
            <person name="Konstantinidis K.T."/>
            <person name="Putnam N."/>
            <person name="Schleper C."/>
            <person name="Watanabe Y."/>
            <person name="Sugahara J."/>
            <person name="Preston C."/>
            <person name="de la Torre J."/>
            <person name="Richardson P.M."/>
            <person name="DeLong E.F."/>
        </authorList>
    </citation>
    <scope>NUCLEOTIDE SEQUENCE [LARGE SCALE GENOMIC DNA]</scope>
    <source>
        <strain evidence="2">A</strain>
    </source>
</reference>
<evidence type="ECO:0000313" key="2">
    <source>
        <dbReference type="Proteomes" id="UP000000758"/>
    </source>
</evidence>
<dbReference type="Proteomes" id="UP000000758">
    <property type="component" value="Chromosome"/>
</dbReference>